<name>A0ABR1YTB1_9PEZI</name>
<comment type="caution">
    <text evidence="2">The sequence shown here is derived from an EMBL/GenBank/DDBJ whole genome shotgun (WGS) entry which is preliminary data.</text>
</comment>
<keyword evidence="1" id="KW-0812">Transmembrane</keyword>
<feature type="transmembrane region" description="Helical" evidence="1">
    <location>
        <begin position="169"/>
        <end position="189"/>
    </location>
</feature>
<proteinExistence type="predicted"/>
<dbReference type="EMBL" id="JBBWRZ010000004">
    <property type="protein sequence ID" value="KAK8238217.1"/>
    <property type="molecule type" value="Genomic_DNA"/>
</dbReference>
<organism evidence="2 3">
    <name type="scientific">Phyllosticta capitalensis</name>
    <dbReference type="NCBI Taxonomy" id="121624"/>
    <lineage>
        <taxon>Eukaryota</taxon>
        <taxon>Fungi</taxon>
        <taxon>Dikarya</taxon>
        <taxon>Ascomycota</taxon>
        <taxon>Pezizomycotina</taxon>
        <taxon>Dothideomycetes</taxon>
        <taxon>Dothideomycetes incertae sedis</taxon>
        <taxon>Botryosphaeriales</taxon>
        <taxon>Phyllostictaceae</taxon>
        <taxon>Phyllosticta</taxon>
    </lineage>
</organism>
<sequence>MYSEDWPSLASDVALQGTTLRDLASPPFESASSTAFPARQSSSHVFLGCRVCLPTEDGCYCWARGARVGLGVGDPVCHCVPRESPQTLLVSCRPSKEASVPILVLFFFLVRAQRDRRFLALGALFHCLRCLRAAVPPFRLFEPPSLPCVLLPARGVSRVLGAGAVPDKATFFLAGVLDNWAGWLFYFYFSIYFERATSLCRYW</sequence>
<evidence type="ECO:0000256" key="1">
    <source>
        <dbReference type="SAM" id="Phobius"/>
    </source>
</evidence>
<evidence type="ECO:0008006" key="4">
    <source>
        <dbReference type="Google" id="ProtNLM"/>
    </source>
</evidence>
<accession>A0ABR1YTB1</accession>
<keyword evidence="3" id="KW-1185">Reference proteome</keyword>
<protein>
    <recommendedName>
        <fullName evidence="4">Transmembrane protein</fullName>
    </recommendedName>
</protein>
<keyword evidence="1" id="KW-1133">Transmembrane helix</keyword>
<keyword evidence="1" id="KW-0472">Membrane</keyword>
<dbReference type="Proteomes" id="UP001492380">
    <property type="component" value="Unassembled WGS sequence"/>
</dbReference>
<evidence type="ECO:0000313" key="3">
    <source>
        <dbReference type="Proteomes" id="UP001492380"/>
    </source>
</evidence>
<gene>
    <name evidence="2" type="ORF">HDK90DRAFT_218087</name>
</gene>
<evidence type="ECO:0000313" key="2">
    <source>
        <dbReference type="EMBL" id="KAK8238217.1"/>
    </source>
</evidence>
<reference evidence="2 3" key="1">
    <citation type="submission" date="2024-04" db="EMBL/GenBank/DDBJ databases">
        <title>Phyllosticta paracitricarpa is synonymous to the EU quarantine fungus P. citricarpa based on phylogenomic analyses.</title>
        <authorList>
            <consortium name="Lawrence Berkeley National Laboratory"/>
            <person name="Van Ingen-Buijs V.A."/>
            <person name="Van Westerhoven A.C."/>
            <person name="Haridas S."/>
            <person name="Skiadas P."/>
            <person name="Martin F."/>
            <person name="Groenewald J.Z."/>
            <person name="Crous P.W."/>
            <person name="Seidl M.F."/>
        </authorList>
    </citation>
    <scope>NUCLEOTIDE SEQUENCE [LARGE SCALE GENOMIC DNA]</scope>
    <source>
        <strain evidence="2 3">CBS 123374</strain>
    </source>
</reference>